<feature type="region of interest" description="Disordered" evidence="1">
    <location>
        <begin position="1"/>
        <end position="149"/>
    </location>
</feature>
<organism evidence="2">
    <name type="scientific">Ostreococcus tauri</name>
    <name type="common">Marine green alga</name>
    <dbReference type="NCBI Taxonomy" id="70448"/>
    <lineage>
        <taxon>Eukaryota</taxon>
        <taxon>Viridiplantae</taxon>
        <taxon>Chlorophyta</taxon>
        <taxon>Mamiellophyceae</taxon>
        <taxon>Mamiellales</taxon>
        <taxon>Bathycoccaceae</taxon>
        <taxon>Ostreococcus</taxon>
    </lineage>
</organism>
<gene>
    <name evidence="2" type="ORF">BE221DRAFT_187189</name>
</gene>
<feature type="compositionally biased region" description="Low complexity" evidence="1">
    <location>
        <begin position="41"/>
        <end position="56"/>
    </location>
</feature>
<reference evidence="2" key="1">
    <citation type="submission" date="2017-04" db="EMBL/GenBank/DDBJ databases">
        <title>Population genomics of picophytoplankton unveils novel chromosome hypervariability.</title>
        <authorList>
            <consortium name="DOE Joint Genome Institute"/>
            <person name="Blanc-Mathieu R."/>
            <person name="Krasovec M."/>
            <person name="Hebrard M."/>
            <person name="Yau S."/>
            <person name="Desgranges E."/>
            <person name="Martin J."/>
            <person name="Schackwitz W."/>
            <person name="Kuo A."/>
            <person name="Salin G."/>
            <person name="Donnadieu C."/>
            <person name="Desdevises Y."/>
            <person name="Sanchez-Ferandin S."/>
            <person name="Moreau H."/>
            <person name="Rivals E."/>
            <person name="Grigoriev I.V."/>
            <person name="Grimsley N."/>
            <person name="Eyre-Walker A."/>
            <person name="Piganeau G."/>
        </authorList>
    </citation>
    <scope>NUCLEOTIDE SEQUENCE [LARGE SCALE GENOMIC DNA]</scope>
    <source>
        <strain evidence="2">RCC 1115</strain>
    </source>
</reference>
<feature type="compositionally biased region" description="Acidic residues" evidence="1">
    <location>
        <begin position="91"/>
        <end position="101"/>
    </location>
</feature>
<feature type="compositionally biased region" description="Low complexity" evidence="1">
    <location>
        <begin position="76"/>
        <end position="87"/>
    </location>
</feature>
<feature type="region of interest" description="Disordered" evidence="1">
    <location>
        <begin position="190"/>
        <end position="210"/>
    </location>
</feature>
<feature type="compositionally biased region" description="Basic and acidic residues" evidence="1">
    <location>
        <begin position="190"/>
        <end position="199"/>
    </location>
</feature>
<dbReference type="AlphaFoldDB" id="A0A1Y5I2W4"/>
<dbReference type="Proteomes" id="UP000195557">
    <property type="component" value="Unassembled WGS sequence"/>
</dbReference>
<accession>A0A1Y5I2W4</accession>
<feature type="compositionally biased region" description="Low complexity" evidence="1">
    <location>
        <begin position="1"/>
        <end position="15"/>
    </location>
</feature>
<feature type="compositionally biased region" description="Basic and acidic residues" evidence="1">
    <location>
        <begin position="111"/>
        <end position="126"/>
    </location>
</feature>
<evidence type="ECO:0000313" key="2">
    <source>
        <dbReference type="EMBL" id="OUS42504.1"/>
    </source>
</evidence>
<proteinExistence type="predicted"/>
<name>A0A1Y5I2W4_OSTTA</name>
<evidence type="ECO:0000256" key="1">
    <source>
        <dbReference type="SAM" id="MobiDB-lite"/>
    </source>
</evidence>
<dbReference type="EMBL" id="KZ155838">
    <property type="protein sequence ID" value="OUS42504.1"/>
    <property type="molecule type" value="Genomic_DNA"/>
</dbReference>
<feature type="compositionally biased region" description="Basic residues" evidence="1">
    <location>
        <begin position="130"/>
        <end position="140"/>
    </location>
</feature>
<sequence length="210" mass="22815">MPTTRATRSTRAALAGEDERSDSDAPEEVSGARGRAEATRARANARAAVRAAAAAAKTRRPAARSNARARGDDGTETATTTAWTASADDARADEDDLEALPEDVVAGALGDGRRGGEKRRAFDAYEAHVGGKKRVKRSKRERREAKRRTYERDGFEVVALEGARGDETAEPPTAAVDFLRARLMDKHARSGEMLRDTRTGRIPNPFARRR</sequence>
<protein>
    <submittedName>
        <fullName evidence="2">Uncharacterized protein</fullName>
    </submittedName>
</protein>